<keyword evidence="13" id="KW-1185">Reference proteome</keyword>
<protein>
    <submittedName>
        <fullName evidence="14">V-set domain-containing T-cell activation inhibitor 1</fullName>
    </submittedName>
</protein>
<dbReference type="InterPro" id="IPR003599">
    <property type="entry name" value="Ig_sub"/>
</dbReference>
<dbReference type="RefSeq" id="XP_042566273.1">
    <property type="nucleotide sequence ID" value="XM_042710339.1"/>
</dbReference>
<dbReference type="GO" id="GO:0006955">
    <property type="term" value="P:immune response"/>
    <property type="evidence" value="ECO:0007669"/>
    <property type="project" value="TreeGrafter"/>
</dbReference>
<evidence type="ECO:0000256" key="10">
    <source>
        <dbReference type="ARBA" id="ARBA00023319"/>
    </source>
</evidence>
<sequence>MAWKEQLVLAFLTWILEGTKGQDAQVTCVFSGRCILPCKMKPHVGDEVIHWYHTKNTDSPVHSYYQGKDQLAYQDKKYKGRTSLFPDQIRLGNESLLLSDVKIQDEGRYKCYTSNKEGNDETFVNLKVKAPVQSVNITVAADTLTCSSEGIYPAPVLVWSTVPPSDLQQEKEPEKQTNDQGLFSVTSTVHKSPNNTFICSVTAGDSTHTASLRQQSEQQFELFHIKPQS</sequence>
<gene>
    <name evidence="14" type="primary">hhla2b.2</name>
</gene>
<keyword evidence="8" id="KW-0675">Receptor</keyword>
<dbReference type="PROSITE" id="PS50835">
    <property type="entry name" value="IG_LIKE"/>
    <property type="match status" value="2"/>
</dbReference>
<evidence type="ECO:0000256" key="9">
    <source>
        <dbReference type="ARBA" id="ARBA00023180"/>
    </source>
</evidence>
<keyword evidence="10" id="KW-0393">Immunoglobulin domain</keyword>
<feature type="domain" description="Ig-like" evidence="12">
    <location>
        <begin position="138"/>
        <end position="213"/>
    </location>
</feature>
<evidence type="ECO:0000256" key="3">
    <source>
        <dbReference type="ARBA" id="ARBA00022692"/>
    </source>
</evidence>
<keyword evidence="3" id="KW-0812">Transmembrane</keyword>
<feature type="chain" id="PRO_5035459286" evidence="11">
    <location>
        <begin position="22"/>
        <end position="229"/>
    </location>
</feature>
<keyword evidence="9" id="KW-0325">Glycoprotein</keyword>
<dbReference type="PANTHER" id="PTHR25466:SF14">
    <property type="entry name" value="BUTYROPHILIN SUBFAMILY 2 MEMBER A2-LIKE-RELATED"/>
    <property type="match status" value="1"/>
</dbReference>
<dbReference type="GO" id="GO:0009897">
    <property type="term" value="C:external side of plasma membrane"/>
    <property type="evidence" value="ECO:0007669"/>
    <property type="project" value="TreeGrafter"/>
</dbReference>
<evidence type="ECO:0000256" key="6">
    <source>
        <dbReference type="ARBA" id="ARBA00023136"/>
    </source>
</evidence>
<evidence type="ECO:0000313" key="14">
    <source>
        <dbReference type="RefSeq" id="XP_042566273.1"/>
    </source>
</evidence>
<keyword evidence="2" id="KW-1003">Cell membrane</keyword>
<dbReference type="Proteomes" id="UP000515152">
    <property type="component" value="Chromosome 17"/>
</dbReference>
<keyword evidence="5" id="KW-1133">Transmembrane helix</keyword>
<dbReference type="OrthoDB" id="9983389at2759"/>
<dbReference type="GO" id="GO:0031295">
    <property type="term" value="P:T cell costimulation"/>
    <property type="evidence" value="ECO:0007669"/>
    <property type="project" value="TreeGrafter"/>
</dbReference>
<comment type="subcellular location">
    <subcellularLocation>
        <location evidence="1">Cell membrane</location>
        <topology evidence="1">Single-pass type I membrane protein</topology>
    </subcellularLocation>
</comment>
<dbReference type="Pfam" id="PF22705">
    <property type="entry name" value="C2-set_3"/>
    <property type="match status" value="1"/>
</dbReference>
<evidence type="ECO:0000256" key="7">
    <source>
        <dbReference type="ARBA" id="ARBA00023157"/>
    </source>
</evidence>
<dbReference type="AlphaFoldDB" id="A0A8M1KUX3"/>
<dbReference type="GeneID" id="116217923"/>
<dbReference type="Pfam" id="PF07686">
    <property type="entry name" value="V-set"/>
    <property type="match status" value="1"/>
</dbReference>
<keyword evidence="6" id="KW-0472">Membrane</keyword>
<evidence type="ECO:0000256" key="1">
    <source>
        <dbReference type="ARBA" id="ARBA00004251"/>
    </source>
</evidence>
<dbReference type="PANTHER" id="PTHR25466">
    <property type="entry name" value="T-LYMPHOCYTE ACTIVATION ANTIGEN"/>
    <property type="match status" value="1"/>
</dbReference>
<dbReference type="InterPro" id="IPR053896">
    <property type="entry name" value="BTN3A2-like_Ig-C"/>
</dbReference>
<organism evidence="13 14">
    <name type="scientific">Clupea harengus</name>
    <name type="common">Atlantic herring</name>
    <dbReference type="NCBI Taxonomy" id="7950"/>
    <lineage>
        <taxon>Eukaryota</taxon>
        <taxon>Metazoa</taxon>
        <taxon>Chordata</taxon>
        <taxon>Craniata</taxon>
        <taxon>Vertebrata</taxon>
        <taxon>Euteleostomi</taxon>
        <taxon>Actinopterygii</taxon>
        <taxon>Neopterygii</taxon>
        <taxon>Teleostei</taxon>
        <taxon>Clupei</taxon>
        <taxon>Clupeiformes</taxon>
        <taxon>Clupeoidei</taxon>
        <taxon>Clupeidae</taxon>
        <taxon>Clupea</taxon>
    </lineage>
</organism>
<reference evidence="14" key="1">
    <citation type="submission" date="2025-08" db="UniProtKB">
        <authorList>
            <consortium name="RefSeq"/>
        </authorList>
    </citation>
    <scope>IDENTIFICATION</scope>
</reference>
<dbReference type="KEGG" id="char:116217923"/>
<name>A0A8M1KUX3_CLUHA</name>
<dbReference type="CTD" id="103909756"/>
<keyword evidence="4 11" id="KW-0732">Signal</keyword>
<dbReference type="GO" id="GO:0042130">
    <property type="term" value="P:negative regulation of T cell proliferation"/>
    <property type="evidence" value="ECO:0007669"/>
    <property type="project" value="TreeGrafter"/>
</dbReference>
<evidence type="ECO:0000256" key="4">
    <source>
        <dbReference type="ARBA" id="ARBA00022729"/>
    </source>
</evidence>
<accession>A0A8M1KUX3</accession>
<dbReference type="SMART" id="SM00409">
    <property type="entry name" value="IG"/>
    <property type="match status" value="1"/>
</dbReference>
<proteinExistence type="predicted"/>
<keyword evidence="7" id="KW-1015">Disulfide bond</keyword>
<evidence type="ECO:0000256" key="2">
    <source>
        <dbReference type="ARBA" id="ARBA00022475"/>
    </source>
</evidence>
<dbReference type="InterPro" id="IPR007110">
    <property type="entry name" value="Ig-like_dom"/>
</dbReference>
<feature type="signal peptide" evidence="11">
    <location>
        <begin position="1"/>
        <end position="21"/>
    </location>
</feature>
<evidence type="ECO:0000256" key="11">
    <source>
        <dbReference type="SAM" id="SignalP"/>
    </source>
</evidence>
<dbReference type="GO" id="GO:0007166">
    <property type="term" value="P:cell surface receptor signaling pathway"/>
    <property type="evidence" value="ECO:0007669"/>
    <property type="project" value="TreeGrafter"/>
</dbReference>
<evidence type="ECO:0000259" key="12">
    <source>
        <dbReference type="PROSITE" id="PS50835"/>
    </source>
</evidence>
<dbReference type="FunFam" id="2.60.40.10:FF:000142">
    <property type="entry name" value="V-set domain-containing T-cell activation inhibitor 1"/>
    <property type="match status" value="1"/>
</dbReference>
<evidence type="ECO:0000313" key="13">
    <source>
        <dbReference type="Proteomes" id="UP000515152"/>
    </source>
</evidence>
<dbReference type="InterPro" id="IPR013106">
    <property type="entry name" value="Ig_V-set"/>
</dbReference>
<evidence type="ECO:0000256" key="5">
    <source>
        <dbReference type="ARBA" id="ARBA00022989"/>
    </source>
</evidence>
<dbReference type="GO" id="GO:0071222">
    <property type="term" value="P:cellular response to lipopolysaccharide"/>
    <property type="evidence" value="ECO:0007669"/>
    <property type="project" value="TreeGrafter"/>
</dbReference>
<evidence type="ECO:0000256" key="8">
    <source>
        <dbReference type="ARBA" id="ARBA00023170"/>
    </source>
</evidence>
<dbReference type="InterPro" id="IPR051713">
    <property type="entry name" value="T-cell_Activation_Regulation"/>
</dbReference>
<feature type="domain" description="Ig-like" evidence="12">
    <location>
        <begin position="20"/>
        <end position="127"/>
    </location>
</feature>
<dbReference type="GO" id="GO:0042102">
    <property type="term" value="P:positive regulation of T cell proliferation"/>
    <property type="evidence" value="ECO:0007669"/>
    <property type="project" value="TreeGrafter"/>
</dbReference>